<dbReference type="PANTHER" id="PTHR38166">
    <property type="entry name" value="C2H2-TYPE DOMAIN-CONTAINING PROTEIN-RELATED"/>
    <property type="match status" value="1"/>
</dbReference>
<evidence type="ECO:0000256" key="2">
    <source>
        <dbReference type="SAM" id="MobiDB-lite"/>
    </source>
</evidence>
<gene>
    <name evidence="4" type="ORF">K444DRAFT_621470</name>
</gene>
<proteinExistence type="predicted"/>
<accession>A0A2J6SNN0</accession>
<dbReference type="RefSeq" id="XP_024729234.1">
    <property type="nucleotide sequence ID" value="XM_024881916.1"/>
</dbReference>
<feature type="region of interest" description="Disordered" evidence="2">
    <location>
        <begin position="136"/>
        <end position="190"/>
    </location>
</feature>
<evidence type="ECO:0000259" key="3">
    <source>
        <dbReference type="PROSITE" id="PS50157"/>
    </source>
</evidence>
<keyword evidence="1" id="KW-0863">Zinc-finger</keyword>
<dbReference type="Proteomes" id="UP000235371">
    <property type="component" value="Unassembled WGS sequence"/>
</dbReference>
<keyword evidence="5" id="KW-1185">Reference proteome</keyword>
<organism evidence="4 5">
    <name type="scientific">Hyaloscypha bicolor E</name>
    <dbReference type="NCBI Taxonomy" id="1095630"/>
    <lineage>
        <taxon>Eukaryota</taxon>
        <taxon>Fungi</taxon>
        <taxon>Dikarya</taxon>
        <taxon>Ascomycota</taxon>
        <taxon>Pezizomycotina</taxon>
        <taxon>Leotiomycetes</taxon>
        <taxon>Helotiales</taxon>
        <taxon>Hyaloscyphaceae</taxon>
        <taxon>Hyaloscypha</taxon>
        <taxon>Hyaloscypha bicolor</taxon>
    </lineage>
</organism>
<feature type="domain" description="C2H2-type" evidence="3">
    <location>
        <begin position="575"/>
        <end position="602"/>
    </location>
</feature>
<sequence length="843" mass="93283">MDACIRHDLVEFPESFEDRAVSMLTKNTRRIEAGDLPDDVQVFNYNPRTGEDGQFRLFNYQHSPRGIPSETPRRGQDADLMLKFQGLILVDSDEEYEPDNYTFSPNASTLWNSTEQANLPAASNRVARHCCTEPEYDCQASGSRGRELPNPPPADDTVPAYPKAILSSYAPSPSQNKRNNEYNAKAPKDNRNTFQRLKYKILDTGPDMLCNEPPPMLVPASSSEYHQQYDMHLQGTGGPLDDGSDGQIITAEKLLDGEKSNLLDPAEISENKPTEKPNCPKFPLSVDRSRAAMKCRPVGPVSIDLPAVYTNDEKSANRNLELGNLQHEQKYLLDQVIDGAPSGFGFEKASKSEEEKITVRLGGPDLQLTTTIQVSTPVIELPSAKLQSKPDTAASLGSDSMAHAIFGTGSWIEEDAHNLLINLDVEGLCEVYAIGNDLGRLEDQFDPGSQANFRACPANSSPGSTAQKNAGGNSSESGSRGTRQSPPNGGGRHRKHASEGGDGEGEEDDPSQYKKAKTVNGTNRRFVCPFYVHDPAYFKTSEEHGQKYTLCAAGQGFADIARVKEHLRRTHSPKISCPRCGLAFKKQYDLEVHLNLRNEKGPECPVLDLPASRSMTPDMVAQLAERGKRETNISEEEKWYKIYQILFPNDLPPTTGAYRQGFDQPPTPSQEKHIPIHICENDLPRLFERRLDTRLSDMIPDLESRERMKNMMISELVLCIKELSVEPSETPSSFDGSQVLRHKPSEASSIDSGYGSKCGIIDCTGNCNVCEQLASPMSQQSQGYFQHVNSPLFEAPDQYLSPSMFANPEPTGHLQSTEKMDELLEHNFPDPYLGNPYLDGSGT</sequence>
<name>A0A2J6SNN0_9HELO</name>
<dbReference type="GO" id="GO:0008270">
    <property type="term" value="F:zinc ion binding"/>
    <property type="evidence" value="ECO:0007669"/>
    <property type="project" value="UniProtKB-KW"/>
</dbReference>
<evidence type="ECO:0000256" key="1">
    <source>
        <dbReference type="PROSITE-ProRule" id="PRU00042"/>
    </source>
</evidence>
<feature type="region of interest" description="Disordered" evidence="2">
    <location>
        <begin position="450"/>
        <end position="518"/>
    </location>
</feature>
<feature type="compositionally biased region" description="Acidic residues" evidence="2">
    <location>
        <begin position="501"/>
        <end position="510"/>
    </location>
</feature>
<dbReference type="InterPro" id="IPR013087">
    <property type="entry name" value="Znf_C2H2_type"/>
</dbReference>
<dbReference type="InParanoid" id="A0A2J6SNN0"/>
<dbReference type="PANTHER" id="PTHR38166:SF1">
    <property type="entry name" value="C2H2-TYPE DOMAIN-CONTAINING PROTEIN"/>
    <property type="match status" value="1"/>
</dbReference>
<dbReference type="Gene3D" id="3.30.160.60">
    <property type="entry name" value="Classic Zinc Finger"/>
    <property type="match status" value="1"/>
</dbReference>
<evidence type="ECO:0000313" key="4">
    <source>
        <dbReference type="EMBL" id="PMD52330.1"/>
    </source>
</evidence>
<dbReference type="GeneID" id="36589993"/>
<dbReference type="OrthoDB" id="4161727at2759"/>
<feature type="compositionally biased region" description="Polar residues" evidence="2">
    <location>
        <begin position="450"/>
        <end position="487"/>
    </location>
</feature>
<keyword evidence="1" id="KW-0862">Zinc</keyword>
<protein>
    <recommendedName>
        <fullName evidence="3">C2H2-type domain-containing protein</fullName>
    </recommendedName>
</protein>
<dbReference type="PROSITE" id="PS50157">
    <property type="entry name" value="ZINC_FINGER_C2H2_2"/>
    <property type="match status" value="1"/>
</dbReference>
<evidence type="ECO:0000313" key="5">
    <source>
        <dbReference type="Proteomes" id="UP000235371"/>
    </source>
</evidence>
<dbReference type="EMBL" id="KZ613912">
    <property type="protein sequence ID" value="PMD52330.1"/>
    <property type="molecule type" value="Genomic_DNA"/>
</dbReference>
<reference evidence="4 5" key="1">
    <citation type="submission" date="2016-04" db="EMBL/GenBank/DDBJ databases">
        <title>A degradative enzymes factory behind the ericoid mycorrhizal symbiosis.</title>
        <authorList>
            <consortium name="DOE Joint Genome Institute"/>
            <person name="Martino E."/>
            <person name="Morin E."/>
            <person name="Grelet G."/>
            <person name="Kuo A."/>
            <person name="Kohler A."/>
            <person name="Daghino S."/>
            <person name="Barry K."/>
            <person name="Choi C."/>
            <person name="Cichocki N."/>
            <person name="Clum A."/>
            <person name="Copeland A."/>
            <person name="Hainaut M."/>
            <person name="Haridas S."/>
            <person name="Labutti K."/>
            <person name="Lindquist E."/>
            <person name="Lipzen A."/>
            <person name="Khouja H.-R."/>
            <person name="Murat C."/>
            <person name="Ohm R."/>
            <person name="Olson A."/>
            <person name="Spatafora J."/>
            <person name="Veneault-Fourrey C."/>
            <person name="Henrissat B."/>
            <person name="Grigoriev I."/>
            <person name="Martin F."/>
            <person name="Perotto S."/>
        </authorList>
    </citation>
    <scope>NUCLEOTIDE SEQUENCE [LARGE SCALE GENOMIC DNA]</scope>
    <source>
        <strain evidence="4 5">E</strain>
    </source>
</reference>
<keyword evidence="1" id="KW-0479">Metal-binding</keyword>
<dbReference type="AlphaFoldDB" id="A0A2J6SNN0"/>